<accession>A0A8T4HCQ2</accession>
<dbReference type="Pfam" id="PF07610">
    <property type="entry name" value="DUF1573"/>
    <property type="match status" value="1"/>
</dbReference>
<dbReference type="AlphaFoldDB" id="A0A8T4HCQ2"/>
<gene>
    <name evidence="1" type="ORF">J5U18_11875</name>
</gene>
<name>A0A8T4HCQ2_9SPHI</name>
<dbReference type="Gene3D" id="2.60.40.10">
    <property type="entry name" value="Immunoglobulins"/>
    <property type="match status" value="1"/>
</dbReference>
<dbReference type="InterPro" id="IPR013783">
    <property type="entry name" value="Ig-like_fold"/>
</dbReference>
<proteinExistence type="predicted"/>
<organism evidence="1 2">
    <name type="scientific">Rhinopithecimicrobium faecis</name>
    <dbReference type="NCBI Taxonomy" id="2820698"/>
    <lineage>
        <taxon>Bacteria</taxon>
        <taxon>Pseudomonadati</taxon>
        <taxon>Bacteroidota</taxon>
        <taxon>Sphingobacteriia</taxon>
        <taxon>Sphingobacteriales</taxon>
        <taxon>Sphingobacteriaceae</taxon>
        <taxon>Rhinopithecimicrobium</taxon>
    </lineage>
</organism>
<sequence>MKYCYLLLSMAFCMQSCHYKFVEPPSLQIIDSARSYMPIIQGAEMEIFVKVKNTGKTALEIEDVLPSNNATEVEIVDKTIEPGKYGVLRFNFKPGKNLLGYVGVYNTLVTNTERKHHDFFFETTVVQDENELKGYKHQGHAIYNVKDVDNNMASFQ</sequence>
<dbReference type="RefSeq" id="WP_353547750.1">
    <property type="nucleotide sequence ID" value="NZ_JAGKSB010000015.1"/>
</dbReference>
<evidence type="ECO:0000313" key="1">
    <source>
        <dbReference type="EMBL" id="MBP3944243.1"/>
    </source>
</evidence>
<protein>
    <submittedName>
        <fullName evidence="1">DUF1573 domain-containing protein</fullName>
    </submittedName>
</protein>
<evidence type="ECO:0000313" key="2">
    <source>
        <dbReference type="Proteomes" id="UP000679691"/>
    </source>
</evidence>
<dbReference type="InterPro" id="IPR011467">
    <property type="entry name" value="DUF1573"/>
</dbReference>
<dbReference type="EMBL" id="JAGKSB010000015">
    <property type="protein sequence ID" value="MBP3944243.1"/>
    <property type="molecule type" value="Genomic_DNA"/>
</dbReference>
<keyword evidence="2" id="KW-1185">Reference proteome</keyword>
<comment type="caution">
    <text evidence="1">The sequence shown here is derived from an EMBL/GenBank/DDBJ whole genome shotgun (WGS) entry which is preliminary data.</text>
</comment>
<reference evidence="1" key="1">
    <citation type="submission" date="2021-03" db="EMBL/GenBank/DDBJ databases">
        <authorList>
            <person name="Lu T."/>
            <person name="Wang Q."/>
            <person name="Han X."/>
        </authorList>
    </citation>
    <scope>NUCLEOTIDE SEQUENCE</scope>
    <source>
        <strain evidence="1">WQ 2009</strain>
    </source>
</reference>
<dbReference type="Proteomes" id="UP000679691">
    <property type="component" value="Unassembled WGS sequence"/>
</dbReference>